<name>A0A7H1DTD1_9FLAO</name>
<feature type="chain" id="PRO_5028933087" evidence="1">
    <location>
        <begin position="19"/>
        <end position="208"/>
    </location>
</feature>
<evidence type="ECO:0000313" key="3">
    <source>
        <dbReference type="Proteomes" id="UP000516438"/>
    </source>
</evidence>
<accession>A0A7H1DTD1</accession>
<keyword evidence="3" id="KW-1185">Reference proteome</keyword>
<protein>
    <submittedName>
        <fullName evidence="2">Uncharacterized protein</fullName>
    </submittedName>
</protein>
<evidence type="ECO:0000256" key="1">
    <source>
        <dbReference type="SAM" id="SignalP"/>
    </source>
</evidence>
<dbReference type="KEGG" id="cmaq:H0S70_07445"/>
<dbReference type="RefSeq" id="WP_188320358.1">
    <property type="nucleotide sequence ID" value="NZ_CP060203.1"/>
</dbReference>
<dbReference type="AlphaFoldDB" id="A0A7H1DTD1"/>
<organism evidence="2 3">
    <name type="scientific">Chryseobacterium manosquense</name>
    <dbReference type="NCBI Taxonomy" id="2754694"/>
    <lineage>
        <taxon>Bacteria</taxon>
        <taxon>Pseudomonadati</taxon>
        <taxon>Bacteroidota</taxon>
        <taxon>Flavobacteriia</taxon>
        <taxon>Flavobacteriales</taxon>
        <taxon>Weeksellaceae</taxon>
        <taxon>Chryseobacterium group</taxon>
        <taxon>Chryseobacterium</taxon>
    </lineage>
</organism>
<dbReference type="Proteomes" id="UP000516438">
    <property type="component" value="Chromosome"/>
</dbReference>
<reference evidence="2 3" key="1">
    <citation type="submission" date="2020-07" db="EMBL/GenBank/DDBJ databases">
        <title>Complete genome and description of Chryseobacterium manosquense strain Marseille-Q2069 sp. nov.</title>
        <authorList>
            <person name="Boxberger M."/>
        </authorList>
    </citation>
    <scope>NUCLEOTIDE SEQUENCE [LARGE SCALE GENOMIC DNA]</scope>
    <source>
        <strain evidence="2 3">Marseille-Q2069</strain>
    </source>
</reference>
<evidence type="ECO:0000313" key="2">
    <source>
        <dbReference type="EMBL" id="QNS40239.1"/>
    </source>
</evidence>
<dbReference type="EMBL" id="CP060203">
    <property type="protein sequence ID" value="QNS40239.1"/>
    <property type="molecule type" value="Genomic_DNA"/>
</dbReference>
<sequence length="208" mass="22892">MKKFISLMGIAFSFYAHAQVGINTTTPSSSFDVSKSSVATVADGVLVTRISGEELKAKDANYSTNQHATLIYVTSIPTTTSPKTSNIKTPGFYYYDNTISKWVGAFRNNNFPKFFYMPSVLVNTSTLGTKTMDLYNLYYTQFNTPPVKSTGSTGSIPTLPKNELEYYVTYYDTALMNNVSITADGVMSYNVIGNASDASFMNIVFVVK</sequence>
<feature type="signal peptide" evidence="1">
    <location>
        <begin position="1"/>
        <end position="18"/>
    </location>
</feature>
<keyword evidence="1" id="KW-0732">Signal</keyword>
<gene>
    <name evidence="2" type="ORF">H0S70_07445</name>
</gene>
<proteinExistence type="predicted"/>